<evidence type="ECO:0000313" key="5">
    <source>
        <dbReference type="Proteomes" id="UP001408356"/>
    </source>
</evidence>
<name>A0ABR2UR64_9PEZI</name>
<dbReference type="InterPro" id="IPR011650">
    <property type="entry name" value="Peptidase_M20_dimer"/>
</dbReference>
<dbReference type="CDD" id="cd05672">
    <property type="entry name" value="M20_ACY1L2-like"/>
    <property type="match status" value="1"/>
</dbReference>
<comment type="caution">
    <text evidence="4">The sequence shown here is derived from an EMBL/GenBank/DDBJ whole genome shotgun (WGS) entry which is preliminary data.</text>
</comment>
<dbReference type="EMBL" id="JARVKF010000403">
    <property type="protein sequence ID" value="KAK9416865.1"/>
    <property type="molecule type" value="Genomic_DNA"/>
</dbReference>
<dbReference type="Pfam" id="PF07687">
    <property type="entry name" value="M20_dimer"/>
    <property type="match status" value="1"/>
</dbReference>
<dbReference type="NCBIfam" id="TIGR01891">
    <property type="entry name" value="amidohydrolases"/>
    <property type="match status" value="1"/>
</dbReference>
<reference evidence="4 5" key="1">
    <citation type="journal article" date="2024" name="J. Plant Pathol.">
        <title>Sequence and assembly of the genome of Seiridium unicorne, isolate CBS 538.82, causal agent of cypress canker disease.</title>
        <authorList>
            <person name="Scali E."/>
            <person name="Rocca G.D."/>
            <person name="Danti R."/>
            <person name="Garbelotto M."/>
            <person name="Barberini S."/>
            <person name="Baroncelli R."/>
            <person name="Emiliani G."/>
        </authorList>
    </citation>
    <scope>NUCLEOTIDE SEQUENCE [LARGE SCALE GENOMIC DNA]</scope>
    <source>
        <strain evidence="4 5">BM-138-508</strain>
    </source>
</reference>
<proteinExistence type="inferred from homology"/>
<evidence type="ECO:0000256" key="2">
    <source>
        <dbReference type="PIRNR" id="PIRNR037226"/>
    </source>
</evidence>
<dbReference type="PANTHER" id="PTHR30575">
    <property type="entry name" value="PEPTIDASE M20"/>
    <property type="match status" value="1"/>
</dbReference>
<protein>
    <recommendedName>
        <fullName evidence="2">Peptidase M20 domain-containing protein 2</fullName>
    </recommendedName>
</protein>
<evidence type="ECO:0000259" key="3">
    <source>
        <dbReference type="Pfam" id="PF07687"/>
    </source>
</evidence>
<dbReference type="Proteomes" id="UP001408356">
    <property type="component" value="Unassembled WGS sequence"/>
</dbReference>
<sequence length="438" mass="47032">MMLCEVDGFVFVSLDERHEHNRDDKPKYIDDISGYVDGIADQLWPVNKTVHDNPELGFEEFIAHAALTKFFKSQVGWKVTPSAYGMATAWVAEWDSGKKGPVISFNVEMDALDGIGHACGHNLIMTASVAGGLATAQMIARHDLGGKVVVFGTPAEEGGGGKITLLEAGAYKDYDVDVNLISHPGITTENALVRTSAYTSFLVEYFGREAHAAASPWLGINALDAMVTAYNSISVLRQQCMPGDVIQGHISNGGVRPNIIHAYTAGNWVVRANNQARLEELKKKVVSCFEAGSTATGATLKMTHTQSYADHVPNRVMGVSYTKYFNALSPPNLVPIDQDVDEIQGRSMASTDQGDISYAMPSLSPSFVVTPGPGGNGPHNPEFAEAAGTRDAFERALRVGKALAGTAVDVLTTKGLLAAIKEEWKQDIKTSVARVCKS</sequence>
<evidence type="ECO:0000256" key="1">
    <source>
        <dbReference type="ARBA" id="ARBA00006247"/>
    </source>
</evidence>
<organism evidence="4 5">
    <name type="scientific">Seiridium unicorne</name>
    <dbReference type="NCBI Taxonomy" id="138068"/>
    <lineage>
        <taxon>Eukaryota</taxon>
        <taxon>Fungi</taxon>
        <taxon>Dikarya</taxon>
        <taxon>Ascomycota</taxon>
        <taxon>Pezizomycotina</taxon>
        <taxon>Sordariomycetes</taxon>
        <taxon>Xylariomycetidae</taxon>
        <taxon>Amphisphaeriales</taxon>
        <taxon>Sporocadaceae</taxon>
        <taxon>Seiridium</taxon>
    </lineage>
</organism>
<dbReference type="PANTHER" id="PTHR30575:SF4">
    <property type="entry name" value="PEPTIDASE M20 DOMAIN-CONTAINING PROTEIN 2"/>
    <property type="match status" value="1"/>
</dbReference>
<feature type="domain" description="Peptidase M20 dimerisation" evidence="3">
    <location>
        <begin position="200"/>
        <end position="290"/>
    </location>
</feature>
<dbReference type="PIRSF" id="PIRSF037226">
    <property type="entry name" value="Amidohydrolase_ACY1L2_prd"/>
    <property type="match status" value="1"/>
</dbReference>
<dbReference type="InterPro" id="IPR017439">
    <property type="entry name" value="Amidohydrolase"/>
</dbReference>
<gene>
    <name evidence="4" type="ORF">SUNI508_09337</name>
</gene>
<dbReference type="InterPro" id="IPR002933">
    <property type="entry name" value="Peptidase_M20"/>
</dbReference>
<dbReference type="InterPro" id="IPR017144">
    <property type="entry name" value="Xaa-Arg_dipeptidase"/>
</dbReference>
<accession>A0ABR2UR64</accession>
<evidence type="ECO:0000313" key="4">
    <source>
        <dbReference type="EMBL" id="KAK9416865.1"/>
    </source>
</evidence>
<dbReference type="Gene3D" id="3.30.70.360">
    <property type="match status" value="1"/>
</dbReference>
<dbReference type="InterPro" id="IPR052030">
    <property type="entry name" value="Peptidase_M20/M20A_hydrolases"/>
</dbReference>
<dbReference type="SUPFAM" id="SSF55031">
    <property type="entry name" value="Bacterial exopeptidase dimerisation domain"/>
    <property type="match status" value="1"/>
</dbReference>
<comment type="similarity">
    <text evidence="1 2">Belongs to the peptidase M20A family.</text>
</comment>
<dbReference type="Pfam" id="PF01546">
    <property type="entry name" value="Peptidase_M20"/>
    <property type="match status" value="1"/>
</dbReference>
<dbReference type="Gene3D" id="3.40.630.10">
    <property type="entry name" value="Zn peptidases"/>
    <property type="match status" value="1"/>
</dbReference>
<keyword evidence="5" id="KW-1185">Reference proteome</keyword>
<dbReference type="SUPFAM" id="SSF53187">
    <property type="entry name" value="Zn-dependent exopeptidases"/>
    <property type="match status" value="1"/>
</dbReference>
<dbReference type="InterPro" id="IPR036264">
    <property type="entry name" value="Bact_exopeptidase_dim_dom"/>
</dbReference>